<feature type="signal peptide" evidence="3">
    <location>
        <begin position="1"/>
        <end position="27"/>
    </location>
</feature>
<dbReference type="AlphaFoldDB" id="A0A1H1TJN8"/>
<name>A0A1H1TJN8_9BRAD</name>
<sequence length="213" mass="21286">MTIKASGRSALILATGFWICFAGPSQAASADDADNTAAPVAKHSSHHGKKYAHQSSDKASLKSSDSKKSADSDDSDNSTAVQSSQMPASVANANAQLAADTPVAGSAKAMTERANNIVQAAPDATADIQAAAGTPVVAADQLNDVDRALHEAAPPATPVAMAAADAPVTPATAPVAAASNESSAWDQTSLIGKIFIGFGALLTVASAARMFIA</sequence>
<keyword evidence="3" id="KW-0732">Signal</keyword>
<organism evidence="4 5">
    <name type="scientific">Bradyrhizobium canariense</name>
    <dbReference type="NCBI Taxonomy" id="255045"/>
    <lineage>
        <taxon>Bacteria</taxon>
        <taxon>Pseudomonadati</taxon>
        <taxon>Pseudomonadota</taxon>
        <taxon>Alphaproteobacteria</taxon>
        <taxon>Hyphomicrobiales</taxon>
        <taxon>Nitrobacteraceae</taxon>
        <taxon>Bradyrhizobium</taxon>
    </lineage>
</organism>
<evidence type="ECO:0000313" key="5">
    <source>
        <dbReference type="Proteomes" id="UP000243904"/>
    </source>
</evidence>
<feature type="compositionally biased region" description="Basic and acidic residues" evidence="1">
    <location>
        <begin position="55"/>
        <end position="71"/>
    </location>
</feature>
<accession>A0A1H1TJN8</accession>
<feature type="compositionally biased region" description="Polar residues" evidence="1">
    <location>
        <begin position="77"/>
        <end position="87"/>
    </location>
</feature>
<gene>
    <name evidence="4" type="ORF">SAMN05444158_2568</name>
</gene>
<proteinExistence type="predicted"/>
<feature type="transmembrane region" description="Helical" evidence="2">
    <location>
        <begin position="190"/>
        <end position="212"/>
    </location>
</feature>
<protein>
    <submittedName>
        <fullName evidence="4">Uncharacterized protein</fullName>
    </submittedName>
</protein>
<evidence type="ECO:0000256" key="2">
    <source>
        <dbReference type="SAM" id="Phobius"/>
    </source>
</evidence>
<feature type="region of interest" description="Disordered" evidence="1">
    <location>
        <begin position="29"/>
        <end position="89"/>
    </location>
</feature>
<evidence type="ECO:0000256" key="1">
    <source>
        <dbReference type="SAM" id="MobiDB-lite"/>
    </source>
</evidence>
<keyword evidence="5" id="KW-1185">Reference proteome</keyword>
<dbReference type="RefSeq" id="WP_146687483.1">
    <property type="nucleotide sequence ID" value="NZ_LT629750.1"/>
</dbReference>
<reference evidence="5" key="1">
    <citation type="submission" date="2016-10" db="EMBL/GenBank/DDBJ databases">
        <authorList>
            <person name="Varghese N."/>
            <person name="Submissions S."/>
        </authorList>
    </citation>
    <scope>NUCLEOTIDE SEQUENCE [LARGE SCALE GENOMIC DNA]</scope>
    <source>
        <strain evidence="5">GAS369</strain>
    </source>
</reference>
<dbReference type="EMBL" id="LT629750">
    <property type="protein sequence ID" value="SDS60186.1"/>
    <property type="molecule type" value="Genomic_DNA"/>
</dbReference>
<feature type="chain" id="PRO_5009261171" evidence="3">
    <location>
        <begin position="28"/>
        <end position="213"/>
    </location>
</feature>
<dbReference type="Proteomes" id="UP000243904">
    <property type="component" value="Chromosome I"/>
</dbReference>
<feature type="compositionally biased region" description="Low complexity" evidence="1">
    <location>
        <begin position="29"/>
        <end position="38"/>
    </location>
</feature>
<evidence type="ECO:0000256" key="3">
    <source>
        <dbReference type="SAM" id="SignalP"/>
    </source>
</evidence>
<keyword evidence="2" id="KW-0812">Transmembrane</keyword>
<evidence type="ECO:0000313" key="4">
    <source>
        <dbReference type="EMBL" id="SDS60186.1"/>
    </source>
</evidence>
<keyword evidence="2" id="KW-1133">Transmembrane helix</keyword>
<feature type="compositionally biased region" description="Basic residues" evidence="1">
    <location>
        <begin position="43"/>
        <end position="52"/>
    </location>
</feature>
<keyword evidence="2" id="KW-0472">Membrane</keyword>